<comment type="caution">
    <text evidence="1">The sequence shown here is derived from an EMBL/GenBank/DDBJ whole genome shotgun (WGS) entry which is preliminary data.</text>
</comment>
<accession>A0A4R1AWK1</accession>
<gene>
    <name evidence="1" type="ORF">E0Y62_08535</name>
</gene>
<dbReference type="Pfam" id="PF08958">
    <property type="entry name" value="DUF1871"/>
    <property type="match status" value="1"/>
</dbReference>
<dbReference type="SUPFAM" id="SSF116922">
    <property type="entry name" value="YugE-like"/>
    <property type="match status" value="1"/>
</dbReference>
<dbReference type="InterPro" id="IPR015053">
    <property type="entry name" value="DUF1871"/>
</dbReference>
<name>A0A4R1AWK1_9BACI</name>
<dbReference type="InterPro" id="IPR023162">
    <property type="entry name" value="Apc36109-like_dom_sf"/>
</dbReference>
<dbReference type="OrthoDB" id="2353632at2"/>
<protein>
    <submittedName>
        <fullName evidence="1">DUF1871 family protein</fullName>
    </submittedName>
</protein>
<evidence type="ECO:0000313" key="1">
    <source>
        <dbReference type="EMBL" id="TCJ04834.1"/>
    </source>
</evidence>
<reference evidence="1 2" key="1">
    <citation type="submission" date="2019-03" db="EMBL/GenBank/DDBJ databases">
        <authorList>
            <person name="Jensen L."/>
            <person name="Storgaard J."/>
            <person name="Sulaj E."/>
            <person name="Schramm A."/>
            <person name="Marshall I.P.G."/>
        </authorList>
    </citation>
    <scope>NUCLEOTIDE SEQUENCE [LARGE SCALE GENOMIC DNA]</scope>
    <source>
        <strain evidence="1 2">2017H2G3</strain>
    </source>
</reference>
<dbReference type="Proteomes" id="UP000293846">
    <property type="component" value="Unassembled WGS sequence"/>
</dbReference>
<dbReference type="RefSeq" id="WP_057767957.1">
    <property type="nucleotide sequence ID" value="NZ_CP183326.1"/>
</dbReference>
<dbReference type="Gene3D" id="1.10.340.20">
    <property type="entry name" value="Apc36109-like domain"/>
    <property type="match status" value="1"/>
</dbReference>
<evidence type="ECO:0000313" key="2">
    <source>
        <dbReference type="Proteomes" id="UP000293846"/>
    </source>
</evidence>
<keyword evidence="2" id="KW-1185">Reference proteome</keyword>
<dbReference type="EMBL" id="SJTH01000007">
    <property type="protein sequence ID" value="TCJ04834.1"/>
    <property type="molecule type" value="Genomic_DNA"/>
</dbReference>
<sequence length="86" mass="9858">MQKQEINLQLVSKLNEWDPFQIGEGNYDTEIADVIQAVHDMDDKERLAKKIQAIYEFSFEQVIPLTDCEEITGKIIAIKNSGSCRL</sequence>
<proteinExistence type="predicted"/>
<organism evidence="1 2">
    <name type="scientific">Cytobacillus praedii</name>
    <dbReference type="NCBI Taxonomy" id="1742358"/>
    <lineage>
        <taxon>Bacteria</taxon>
        <taxon>Bacillati</taxon>
        <taxon>Bacillota</taxon>
        <taxon>Bacilli</taxon>
        <taxon>Bacillales</taxon>
        <taxon>Bacillaceae</taxon>
        <taxon>Cytobacillus</taxon>
    </lineage>
</organism>
<dbReference type="AlphaFoldDB" id="A0A4R1AWK1"/>